<dbReference type="PANTHER" id="PTHR33339:SF1">
    <property type="entry name" value="LYSM DOMAIN-CONTAINING PROTEIN"/>
    <property type="match status" value="1"/>
</dbReference>
<feature type="region of interest" description="Disordered" evidence="1">
    <location>
        <begin position="293"/>
        <end position="312"/>
    </location>
</feature>
<evidence type="ECO:0000256" key="2">
    <source>
        <dbReference type="SAM" id="Phobius"/>
    </source>
</evidence>
<organism evidence="4 5">
    <name type="scientific">Puccinia striiformis</name>
    <dbReference type="NCBI Taxonomy" id="27350"/>
    <lineage>
        <taxon>Eukaryota</taxon>
        <taxon>Fungi</taxon>
        <taxon>Dikarya</taxon>
        <taxon>Basidiomycota</taxon>
        <taxon>Pucciniomycotina</taxon>
        <taxon>Pucciniomycetes</taxon>
        <taxon>Pucciniales</taxon>
        <taxon>Pucciniaceae</taxon>
        <taxon>Puccinia</taxon>
    </lineage>
</organism>
<dbReference type="OrthoDB" id="2498994at2759"/>
<keyword evidence="2" id="KW-0812">Transmembrane</keyword>
<reference evidence="5" key="3">
    <citation type="journal article" date="2018" name="Mol. Plant Microbe Interact.">
        <title>Genome sequence resources for the wheat stripe rust pathogen (Puccinia striiformis f. sp. tritici) and the barley stripe rust pathogen (Puccinia striiformis f. sp. hordei).</title>
        <authorList>
            <person name="Xia C."/>
            <person name="Wang M."/>
            <person name="Yin C."/>
            <person name="Cornejo O.E."/>
            <person name="Hulbert S.H."/>
            <person name="Chen X."/>
        </authorList>
    </citation>
    <scope>NUCLEOTIDE SEQUENCE [LARGE SCALE GENOMIC DNA]</scope>
    <source>
        <strain evidence="5">93TX-2</strain>
    </source>
</reference>
<dbReference type="Proteomes" id="UP000238274">
    <property type="component" value="Unassembled WGS sequence"/>
</dbReference>
<dbReference type="PANTHER" id="PTHR33339">
    <property type="entry name" value="LYSM DOMAIN-CONTAINING PROTEIN"/>
    <property type="match status" value="1"/>
</dbReference>
<sequence length="389" mass="41501">MIRPCVPVEKHDWLVLYSVQQWNFYMNSLYEAVQGAITMVRESAASAVSDFTPNDPVKWMGLTITTGVLAAIILATAGAMTLFPVASLAVVSEEAVAATAVEGEAVAAAPVQAEAGAGVAAGAAAGAGGLRRRHHKETLSTDKFAAYAKLDNDIGRLQFKLNKVISLNINSVLNSPISSDLGVYNVVKNATYLIANPNQSEIQQSAKKLAQLTMISELFKSLGPCNGDGPNGALSGNDVLSYCSEDGLAEGDKMKEKIPNGNLLFSKYGFETKYLISTAWSCQEKCQAHLQSSNSSQPAGAGAHAHAANSATITPRTESTVIARSVYQFVTPDYQNPNVGQYSHSYAPYLNLLTRAFILLDSVGVEIRKRINNHDDVVVACREAGNLDI</sequence>
<comment type="caution">
    <text evidence="4">The sequence shown here is derived from an EMBL/GenBank/DDBJ whole genome shotgun (WGS) entry which is preliminary data.</text>
</comment>
<dbReference type="Pfam" id="PF25278">
    <property type="entry name" value="DUF7872"/>
    <property type="match status" value="1"/>
</dbReference>
<dbReference type="AlphaFoldDB" id="A0A2S4VPR8"/>
<proteinExistence type="predicted"/>
<keyword evidence="2" id="KW-0472">Membrane</keyword>
<feature type="compositionally biased region" description="Low complexity" evidence="1">
    <location>
        <begin position="299"/>
        <end position="308"/>
    </location>
</feature>
<protein>
    <recommendedName>
        <fullName evidence="3">DUF7872 domain-containing protein</fullName>
    </recommendedName>
</protein>
<reference evidence="4 5" key="1">
    <citation type="submission" date="2017-12" db="EMBL/GenBank/DDBJ databases">
        <title>Gene loss provides genomic basis for host adaptation in cereal stripe rust fungi.</title>
        <authorList>
            <person name="Xia C."/>
        </authorList>
    </citation>
    <scope>NUCLEOTIDE SEQUENCE [LARGE SCALE GENOMIC DNA]</scope>
    <source>
        <strain evidence="4 5">93TX-2</strain>
    </source>
</reference>
<keyword evidence="5" id="KW-1185">Reference proteome</keyword>
<feature type="transmembrane region" description="Helical" evidence="2">
    <location>
        <begin position="59"/>
        <end position="83"/>
    </location>
</feature>
<name>A0A2S4VPR8_9BASI</name>
<dbReference type="VEuPathDB" id="FungiDB:PSTT_08016"/>
<evidence type="ECO:0000259" key="3">
    <source>
        <dbReference type="Pfam" id="PF25278"/>
    </source>
</evidence>
<gene>
    <name evidence="4" type="ORF">PSHT_08365</name>
</gene>
<keyword evidence="2" id="KW-1133">Transmembrane helix</keyword>
<dbReference type="InterPro" id="IPR057194">
    <property type="entry name" value="DUF7872"/>
</dbReference>
<evidence type="ECO:0000256" key="1">
    <source>
        <dbReference type="SAM" id="MobiDB-lite"/>
    </source>
</evidence>
<reference evidence="5" key="2">
    <citation type="journal article" date="2018" name="BMC Genomics">
        <title>Genomic insights into host adaptation between the wheat stripe rust pathogen (Puccinia striiformis f. sp. tritici) and the barley stripe rust pathogen (Puccinia striiformis f. sp. hordei).</title>
        <authorList>
            <person name="Xia C."/>
            <person name="Wang M."/>
            <person name="Yin C."/>
            <person name="Cornejo O.E."/>
            <person name="Hulbert S.H."/>
            <person name="Chen X."/>
        </authorList>
    </citation>
    <scope>NUCLEOTIDE SEQUENCE [LARGE SCALE GENOMIC DNA]</scope>
    <source>
        <strain evidence="5">93TX-2</strain>
    </source>
</reference>
<evidence type="ECO:0000313" key="4">
    <source>
        <dbReference type="EMBL" id="POW11438.1"/>
    </source>
</evidence>
<accession>A0A2S4VPR8</accession>
<evidence type="ECO:0000313" key="5">
    <source>
        <dbReference type="Proteomes" id="UP000238274"/>
    </source>
</evidence>
<feature type="domain" description="DUF7872" evidence="3">
    <location>
        <begin position="137"/>
        <end position="294"/>
    </location>
</feature>
<dbReference type="EMBL" id="PKSM01000111">
    <property type="protein sequence ID" value="POW11438.1"/>
    <property type="molecule type" value="Genomic_DNA"/>
</dbReference>
<dbReference type="VEuPathDB" id="FungiDB:PSHT_08365"/>